<evidence type="ECO:0000313" key="7">
    <source>
        <dbReference type="EMBL" id="MCR6547022.1"/>
    </source>
</evidence>
<proteinExistence type="inferred from homology"/>
<comment type="function">
    <text evidence="1 6">Required for the transposition of the insertion element.</text>
</comment>
<dbReference type="PANTHER" id="PTHR33217">
    <property type="entry name" value="TRANSPOSASE FOR INSERTION SEQUENCE ELEMENT IS1081"/>
    <property type="match status" value="1"/>
</dbReference>
<protein>
    <recommendedName>
        <fullName evidence="6">Mutator family transposase</fullName>
    </recommendedName>
</protein>
<dbReference type="Proteomes" id="UP001524944">
    <property type="component" value="Unassembled WGS sequence"/>
</dbReference>
<organism evidence="7 8">
    <name type="scientific">Dehalobacterium formicoaceticum</name>
    <dbReference type="NCBI Taxonomy" id="51515"/>
    <lineage>
        <taxon>Bacteria</taxon>
        <taxon>Bacillati</taxon>
        <taxon>Bacillota</taxon>
        <taxon>Clostridia</taxon>
        <taxon>Eubacteriales</taxon>
        <taxon>Peptococcaceae</taxon>
        <taxon>Dehalobacterium</taxon>
    </lineage>
</organism>
<keyword evidence="6" id="KW-0814">Transposable element</keyword>
<dbReference type="Pfam" id="PF00872">
    <property type="entry name" value="Transposase_mut"/>
    <property type="match status" value="1"/>
</dbReference>
<evidence type="ECO:0000256" key="5">
    <source>
        <dbReference type="ARBA" id="ARBA00023172"/>
    </source>
</evidence>
<dbReference type="EMBL" id="JANPWE010000017">
    <property type="protein sequence ID" value="MCR6547022.1"/>
    <property type="molecule type" value="Genomic_DNA"/>
</dbReference>
<evidence type="ECO:0000256" key="6">
    <source>
        <dbReference type="RuleBase" id="RU365089"/>
    </source>
</evidence>
<evidence type="ECO:0000256" key="1">
    <source>
        <dbReference type="ARBA" id="ARBA00002190"/>
    </source>
</evidence>
<sequence>MLEDLIRRGLDPARPRLYVLDGGKAIHKAVRDIFGKEALIQRCQVHKKRNVLSYLPESEQANVSVAMTMAYREFEYEAAKGKLMGIANNLEYRYPKAAASLLEGLEETLAVHRLKIPGMLRETLCSTNPMESANSACRGIIRRVSNFGDGEMALRHAAAGFIEAERGFRRIKGYRQLTVLMAMLENQTTGTIEIETA</sequence>
<evidence type="ECO:0000256" key="4">
    <source>
        <dbReference type="ARBA" id="ARBA00023125"/>
    </source>
</evidence>
<dbReference type="PANTHER" id="PTHR33217:SF7">
    <property type="entry name" value="TRANSPOSASE FOR INSERTION SEQUENCE ELEMENT IS1081"/>
    <property type="match status" value="1"/>
</dbReference>
<gene>
    <name evidence="7" type="ORF">NVS47_16150</name>
</gene>
<accession>A0ABT1Y804</accession>
<keyword evidence="3 6" id="KW-0815">Transposition</keyword>
<keyword evidence="5 6" id="KW-0233">DNA recombination</keyword>
<comment type="similarity">
    <text evidence="2 6">Belongs to the transposase mutator family.</text>
</comment>
<dbReference type="InterPro" id="IPR001207">
    <property type="entry name" value="Transposase_mutator"/>
</dbReference>
<evidence type="ECO:0000256" key="2">
    <source>
        <dbReference type="ARBA" id="ARBA00010961"/>
    </source>
</evidence>
<reference evidence="7 8" key="1">
    <citation type="submission" date="2022-08" db="EMBL/GenBank/DDBJ databases">
        <title>Proteogenomics of the novel Dehalobacterium formicoaceticum strain EZ94 highlights a key role of methyltransferases during anaerobic dichloromethane degradation.</title>
        <authorList>
            <person name="Wasmund K."/>
        </authorList>
    </citation>
    <scope>NUCLEOTIDE SEQUENCE [LARGE SCALE GENOMIC DNA]</scope>
    <source>
        <strain evidence="7 8">EZ94</strain>
    </source>
</reference>
<evidence type="ECO:0000313" key="8">
    <source>
        <dbReference type="Proteomes" id="UP001524944"/>
    </source>
</evidence>
<name>A0ABT1Y804_9FIRM</name>
<keyword evidence="8" id="KW-1185">Reference proteome</keyword>
<comment type="caution">
    <text evidence="7">The sequence shown here is derived from an EMBL/GenBank/DDBJ whole genome shotgun (WGS) entry which is preliminary data.</text>
</comment>
<evidence type="ECO:0000256" key="3">
    <source>
        <dbReference type="ARBA" id="ARBA00022578"/>
    </source>
</evidence>
<keyword evidence="4 6" id="KW-0238">DNA-binding</keyword>